<reference evidence="2 3" key="1">
    <citation type="submission" date="2014-11" db="EMBL/GenBank/DDBJ databases">
        <title>Tamlana sedimentorum sp. nov., isolated from shallow sand sediments of the Sea of Japan.</title>
        <authorList>
            <person name="Romanenko L.A."/>
        </authorList>
    </citation>
    <scope>NUCLEOTIDE SEQUENCE [LARGE SCALE GENOMIC DNA]</scope>
    <source>
        <strain evidence="2 3">JCM 19808</strain>
    </source>
</reference>
<comment type="caution">
    <text evidence="2">The sequence shown here is derived from an EMBL/GenBank/DDBJ whole genome shotgun (WGS) entry which is preliminary data.</text>
</comment>
<dbReference type="RefSeq" id="WP_044633479.1">
    <property type="nucleotide sequence ID" value="NZ_JTDW01000012.1"/>
</dbReference>
<sequence length="446" mass="49973">MKKVMPYIILFVLIVQHIGAQEQDGVVALQLPIRNSLRFNKYAINPTFSFVREQNKYISFTNKREWVGFENAPQTYLFSYSGRFKENLGAGLGLFQQNYGVLTTFGAVVNVAYNAVINRDQNLTFGLNIGAYKSGINEGSVITNFQDPSLQGIPSNTLITINPGINYGTMFFDFGVSLNNVFAYNFTTSAMLENNPEQSVQGHIMYTGYINSRGFFDESKFTGFVRSEFKKEETIISAIVMLTVPKGIWAQVGYNTFYGVSGGVGFNITNNIGLEYNYEKAIGELDSFGSSHEITLAYKFNNNNKRFLYSGDDDEQAVLSSNKRRKRSSAKRKITPKKEVVKPQSKTAKANEDTKKQTEAVAKLEQEPLAEEAKIKVEAEKQRLAEEAKKQAEAEAAAKLEQERLAEEAKIKAEAEKQRLAEEAKKQAEAEAVAKLEQERLAEEAK</sequence>
<name>A0A0D7W4X8_9FLAO</name>
<organism evidence="2 3">
    <name type="scientific">Neotamlana sedimentorum</name>
    <dbReference type="NCBI Taxonomy" id="1435349"/>
    <lineage>
        <taxon>Bacteria</taxon>
        <taxon>Pseudomonadati</taxon>
        <taxon>Bacteroidota</taxon>
        <taxon>Flavobacteriia</taxon>
        <taxon>Flavobacteriales</taxon>
        <taxon>Flavobacteriaceae</taxon>
        <taxon>Neotamlana</taxon>
    </lineage>
</organism>
<dbReference type="InterPro" id="IPR019861">
    <property type="entry name" value="PorP/SprF_Bacteroidetes"/>
</dbReference>
<protein>
    <recommendedName>
        <fullName evidence="4">Type IX secretion system membrane protein PorP/SprF</fullName>
    </recommendedName>
</protein>
<dbReference type="OrthoDB" id="1393025at2"/>
<feature type="region of interest" description="Disordered" evidence="1">
    <location>
        <begin position="318"/>
        <end position="357"/>
    </location>
</feature>
<dbReference type="AlphaFoldDB" id="A0A0D7W4X8"/>
<accession>A0A0D7W4X8</accession>
<dbReference type="PATRIC" id="fig|1435349.4.peg.699"/>
<dbReference type="STRING" id="1435349.PW52_13385"/>
<proteinExistence type="predicted"/>
<feature type="non-terminal residue" evidence="2">
    <location>
        <position position="446"/>
    </location>
</feature>
<dbReference type="EMBL" id="JTDW01000012">
    <property type="protein sequence ID" value="KJD34186.1"/>
    <property type="molecule type" value="Genomic_DNA"/>
</dbReference>
<dbReference type="Pfam" id="PF11751">
    <property type="entry name" value="PorP_SprF"/>
    <property type="match status" value="1"/>
</dbReference>
<dbReference type="Proteomes" id="UP000032578">
    <property type="component" value="Unassembled WGS sequence"/>
</dbReference>
<keyword evidence="3" id="KW-1185">Reference proteome</keyword>
<gene>
    <name evidence="2" type="ORF">PW52_13385</name>
</gene>
<dbReference type="NCBIfam" id="TIGR03519">
    <property type="entry name" value="T9SS_PorP_fam"/>
    <property type="match status" value="1"/>
</dbReference>
<evidence type="ECO:0000313" key="2">
    <source>
        <dbReference type="EMBL" id="KJD34186.1"/>
    </source>
</evidence>
<evidence type="ECO:0000313" key="3">
    <source>
        <dbReference type="Proteomes" id="UP000032578"/>
    </source>
</evidence>
<feature type="compositionally biased region" description="Basic residues" evidence="1">
    <location>
        <begin position="322"/>
        <end position="335"/>
    </location>
</feature>
<evidence type="ECO:0008006" key="4">
    <source>
        <dbReference type="Google" id="ProtNLM"/>
    </source>
</evidence>
<evidence type="ECO:0000256" key="1">
    <source>
        <dbReference type="SAM" id="MobiDB-lite"/>
    </source>
</evidence>